<sequence>MNYARFMLNYLATVSKEPFEERVPSLLYVIAVSSLVSINTINQGHFRDAGTSLDTLVNRDILGDEQLTERLLAVCLALVKSKNGKSLCLLLALRTLGSVMKPGRTEAIMEAGAVQDFDATILAVCCAALRLQDVERVYKGFNEYPASRDDWICRFEMACTWKDSAGVLQLLDQFSQKGQISFQNELFK</sequence>
<dbReference type="EMBL" id="UYRT01011334">
    <property type="protein sequence ID" value="VDK50517.1"/>
    <property type="molecule type" value="Genomic_DNA"/>
</dbReference>
<evidence type="ECO:0000313" key="2">
    <source>
        <dbReference type="Proteomes" id="UP000271098"/>
    </source>
</evidence>
<dbReference type="AlphaFoldDB" id="A0A3P6QWM1"/>
<organism evidence="1 2">
    <name type="scientific">Gongylonema pulchrum</name>
    <dbReference type="NCBI Taxonomy" id="637853"/>
    <lineage>
        <taxon>Eukaryota</taxon>
        <taxon>Metazoa</taxon>
        <taxon>Ecdysozoa</taxon>
        <taxon>Nematoda</taxon>
        <taxon>Chromadorea</taxon>
        <taxon>Rhabditida</taxon>
        <taxon>Spirurina</taxon>
        <taxon>Spiruromorpha</taxon>
        <taxon>Spiruroidea</taxon>
        <taxon>Gongylonematidae</taxon>
        <taxon>Gongylonema</taxon>
    </lineage>
</organism>
<gene>
    <name evidence="1" type="ORF">GPUH_LOCUS5381</name>
</gene>
<protein>
    <submittedName>
        <fullName evidence="1">Uncharacterized protein</fullName>
    </submittedName>
</protein>
<accession>A0A3P6QWM1</accession>
<proteinExistence type="predicted"/>
<name>A0A3P6QWM1_9BILA</name>
<dbReference type="Proteomes" id="UP000271098">
    <property type="component" value="Unassembled WGS sequence"/>
</dbReference>
<evidence type="ECO:0000313" key="1">
    <source>
        <dbReference type="EMBL" id="VDK50517.1"/>
    </source>
</evidence>
<keyword evidence="2" id="KW-1185">Reference proteome</keyword>
<reference evidence="1 2" key="1">
    <citation type="submission" date="2018-11" db="EMBL/GenBank/DDBJ databases">
        <authorList>
            <consortium name="Pathogen Informatics"/>
        </authorList>
    </citation>
    <scope>NUCLEOTIDE SEQUENCE [LARGE SCALE GENOMIC DNA]</scope>
</reference>